<keyword evidence="2" id="KW-1185">Reference proteome</keyword>
<proteinExistence type="predicted"/>
<evidence type="ECO:0000313" key="1">
    <source>
        <dbReference type="EMBL" id="PKU84841.1"/>
    </source>
</evidence>
<dbReference type="Proteomes" id="UP000233837">
    <property type="component" value="Unassembled WGS sequence"/>
</dbReference>
<evidence type="ECO:0000313" key="2">
    <source>
        <dbReference type="Proteomes" id="UP000233837"/>
    </source>
</evidence>
<dbReference type="AlphaFoldDB" id="A0A2I0XAB5"/>
<reference evidence="1 2" key="1">
    <citation type="journal article" date="2016" name="Sci. Rep.">
        <title>The Dendrobium catenatum Lindl. genome sequence provides insights into polysaccharide synthase, floral development and adaptive evolution.</title>
        <authorList>
            <person name="Zhang G.Q."/>
            <person name="Xu Q."/>
            <person name="Bian C."/>
            <person name="Tsai W.C."/>
            <person name="Yeh C.M."/>
            <person name="Liu K.W."/>
            <person name="Yoshida K."/>
            <person name="Zhang L.S."/>
            <person name="Chang S.B."/>
            <person name="Chen F."/>
            <person name="Shi Y."/>
            <person name="Su Y.Y."/>
            <person name="Zhang Y.Q."/>
            <person name="Chen L.J."/>
            <person name="Yin Y."/>
            <person name="Lin M."/>
            <person name="Huang H."/>
            <person name="Deng H."/>
            <person name="Wang Z.W."/>
            <person name="Zhu S.L."/>
            <person name="Zhao X."/>
            <person name="Deng C."/>
            <person name="Niu S.C."/>
            <person name="Huang J."/>
            <person name="Wang M."/>
            <person name="Liu G.H."/>
            <person name="Yang H.J."/>
            <person name="Xiao X.J."/>
            <person name="Hsiao Y.Y."/>
            <person name="Wu W.L."/>
            <person name="Chen Y.Y."/>
            <person name="Mitsuda N."/>
            <person name="Ohme-Takagi M."/>
            <person name="Luo Y.B."/>
            <person name="Van de Peer Y."/>
            <person name="Liu Z.J."/>
        </authorList>
    </citation>
    <scope>NUCLEOTIDE SEQUENCE [LARGE SCALE GENOMIC DNA]</scope>
    <source>
        <tissue evidence="1">The whole plant</tissue>
    </source>
</reference>
<gene>
    <name evidence="1" type="ORF">MA16_Dca017668</name>
</gene>
<name>A0A2I0XAB5_9ASPA</name>
<reference evidence="1 2" key="2">
    <citation type="journal article" date="2017" name="Nature">
        <title>The Apostasia genome and the evolution of orchids.</title>
        <authorList>
            <person name="Zhang G.Q."/>
            <person name="Liu K.W."/>
            <person name="Li Z."/>
            <person name="Lohaus R."/>
            <person name="Hsiao Y.Y."/>
            <person name="Niu S.C."/>
            <person name="Wang J.Y."/>
            <person name="Lin Y.C."/>
            <person name="Xu Q."/>
            <person name="Chen L.J."/>
            <person name="Yoshida K."/>
            <person name="Fujiwara S."/>
            <person name="Wang Z.W."/>
            <person name="Zhang Y.Q."/>
            <person name="Mitsuda N."/>
            <person name="Wang M."/>
            <person name="Liu G.H."/>
            <person name="Pecoraro L."/>
            <person name="Huang H.X."/>
            <person name="Xiao X.J."/>
            <person name="Lin M."/>
            <person name="Wu X.Y."/>
            <person name="Wu W.L."/>
            <person name="Chen Y.Y."/>
            <person name="Chang S.B."/>
            <person name="Sakamoto S."/>
            <person name="Ohme-Takagi M."/>
            <person name="Yagi M."/>
            <person name="Zeng S.J."/>
            <person name="Shen C.Y."/>
            <person name="Yeh C.M."/>
            <person name="Luo Y.B."/>
            <person name="Tsai W.C."/>
            <person name="Van de Peer Y."/>
            <person name="Liu Z.J."/>
        </authorList>
    </citation>
    <scope>NUCLEOTIDE SEQUENCE [LARGE SCALE GENOMIC DNA]</scope>
    <source>
        <tissue evidence="1">The whole plant</tissue>
    </source>
</reference>
<protein>
    <submittedName>
        <fullName evidence="1">Uncharacterized protein</fullName>
    </submittedName>
</protein>
<accession>A0A2I0XAB5</accession>
<sequence length="50" mass="5864">MIGIDEEALESRTYQRLHAKKPNSLHKKLLIKHEHLKMVMGMQGCSWRCS</sequence>
<dbReference type="EMBL" id="KZ502026">
    <property type="protein sequence ID" value="PKU84841.1"/>
    <property type="molecule type" value="Genomic_DNA"/>
</dbReference>
<organism evidence="1 2">
    <name type="scientific">Dendrobium catenatum</name>
    <dbReference type="NCBI Taxonomy" id="906689"/>
    <lineage>
        <taxon>Eukaryota</taxon>
        <taxon>Viridiplantae</taxon>
        <taxon>Streptophyta</taxon>
        <taxon>Embryophyta</taxon>
        <taxon>Tracheophyta</taxon>
        <taxon>Spermatophyta</taxon>
        <taxon>Magnoliopsida</taxon>
        <taxon>Liliopsida</taxon>
        <taxon>Asparagales</taxon>
        <taxon>Orchidaceae</taxon>
        <taxon>Epidendroideae</taxon>
        <taxon>Malaxideae</taxon>
        <taxon>Dendrobiinae</taxon>
        <taxon>Dendrobium</taxon>
    </lineage>
</organism>